<dbReference type="NCBIfam" id="TIGR01755">
    <property type="entry name" value="flav_wrbA"/>
    <property type="match status" value="1"/>
</dbReference>
<proteinExistence type="inferred from homology"/>
<dbReference type="SUPFAM" id="SSF52218">
    <property type="entry name" value="Flavoproteins"/>
    <property type="match status" value="1"/>
</dbReference>
<dbReference type="PANTHER" id="PTHR30546:SF23">
    <property type="entry name" value="FLAVOPROTEIN-LIKE PROTEIN YCP4-RELATED"/>
    <property type="match status" value="1"/>
</dbReference>
<dbReference type="InterPro" id="IPR008254">
    <property type="entry name" value="Flavodoxin/NO_synth"/>
</dbReference>
<dbReference type="RefSeq" id="XP_064766423.1">
    <property type="nucleotide sequence ID" value="XM_064913457.1"/>
</dbReference>
<dbReference type="PROSITE" id="PS50902">
    <property type="entry name" value="FLAVODOXIN_LIKE"/>
    <property type="match status" value="1"/>
</dbReference>
<dbReference type="InterPro" id="IPR029039">
    <property type="entry name" value="Flavoprotein-like_sf"/>
</dbReference>
<protein>
    <submittedName>
        <fullName evidence="3">Protoplast secreted protein 2</fullName>
    </submittedName>
</protein>
<dbReference type="Gene3D" id="3.40.50.360">
    <property type="match status" value="1"/>
</dbReference>
<dbReference type="Proteomes" id="UP001498771">
    <property type="component" value="Unassembled WGS sequence"/>
</dbReference>
<dbReference type="InterPro" id="IPR010089">
    <property type="entry name" value="Flavoprotein_WrbA-like"/>
</dbReference>
<reference evidence="3 4" key="1">
    <citation type="submission" date="2024-03" db="EMBL/GenBank/DDBJ databases">
        <title>Genome-scale model development and genomic sequencing of the oleaginous clade Lipomyces.</title>
        <authorList>
            <consortium name="Lawrence Berkeley National Laboratory"/>
            <person name="Czajka J.J."/>
            <person name="Han Y."/>
            <person name="Kim J."/>
            <person name="Mondo S.J."/>
            <person name="Hofstad B.A."/>
            <person name="Robles A."/>
            <person name="Haridas S."/>
            <person name="Riley R."/>
            <person name="LaButti K."/>
            <person name="Pangilinan J."/>
            <person name="Andreopoulos W."/>
            <person name="Lipzen A."/>
            <person name="Yan J."/>
            <person name="Wang M."/>
            <person name="Ng V."/>
            <person name="Grigoriev I.V."/>
            <person name="Spatafora J.W."/>
            <person name="Magnuson J.K."/>
            <person name="Baker S.E."/>
            <person name="Pomraning K.R."/>
        </authorList>
    </citation>
    <scope>NUCLEOTIDE SEQUENCE [LARGE SCALE GENOMIC DNA]</scope>
    <source>
        <strain evidence="3 4">Phaff 52-87</strain>
    </source>
</reference>
<name>A0ABR1F0Q4_9ASCO</name>
<evidence type="ECO:0000313" key="4">
    <source>
        <dbReference type="Proteomes" id="UP001498771"/>
    </source>
</evidence>
<comment type="caution">
    <text evidence="3">The sequence shown here is derived from an EMBL/GenBank/DDBJ whole genome shotgun (WGS) entry which is preliminary data.</text>
</comment>
<feature type="domain" description="Flavodoxin-like" evidence="2">
    <location>
        <begin position="5"/>
        <end position="192"/>
    </location>
</feature>
<sequence>MAPRVAIIVYSLYGHIGALAEATKAGIESVGGKATIFQVPETLSPEILTILHAPPKPDYAIATNDTLKEHDAFLFGLPTRYGTYPSQWKSFWDGTGALWGSGALIGKTAGIFVSTGTPQGGQETTALNSLSVLVHHGINYIPLGYRAFPQQTTFDEFHGGSPWGAGTFAGADGSRQVTKLEKEIAETQGSSFYKIVEKLY</sequence>
<dbReference type="PANTHER" id="PTHR30546">
    <property type="entry name" value="FLAVODOXIN-RELATED PROTEIN WRBA-RELATED"/>
    <property type="match status" value="1"/>
</dbReference>
<gene>
    <name evidence="3" type="ORF">BZA70DRAFT_283597</name>
</gene>
<comment type="similarity">
    <text evidence="1">Belongs to the WrbA family.</text>
</comment>
<dbReference type="EMBL" id="JBBJBU010000012">
    <property type="protein sequence ID" value="KAK7203390.1"/>
    <property type="molecule type" value="Genomic_DNA"/>
</dbReference>
<organism evidence="3 4">
    <name type="scientific">Myxozyma melibiosi</name>
    <dbReference type="NCBI Taxonomy" id="54550"/>
    <lineage>
        <taxon>Eukaryota</taxon>
        <taxon>Fungi</taxon>
        <taxon>Dikarya</taxon>
        <taxon>Ascomycota</taxon>
        <taxon>Saccharomycotina</taxon>
        <taxon>Lipomycetes</taxon>
        <taxon>Lipomycetales</taxon>
        <taxon>Lipomycetaceae</taxon>
        <taxon>Myxozyma</taxon>
    </lineage>
</organism>
<evidence type="ECO:0000259" key="2">
    <source>
        <dbReference type="PROSITE" id="PS50902"/>
    </source>
</evidence>
<dbReference type="InterPro" id="IPR005025">
    <property type="entry name" value="FMN_Rdtase-like_dom"/>
</dbReference>
<keyword evidence="4" id="KW-1185">Reference proteome</keyword>
<evidence type="ECO:0000256" key="1">
    <source>
        <dbReference type="ARBA" id="ARBA00006961"/>
    </source>
</evidence>
<evidence type="ECO:0000313" key="3">
    <source>
        <dbReference type="EMBL" id="KAK7203390.1"/>
    </source>
</evidence>
<dbReference type="GeneID" id="90038969"/>
<accession>A0ABR1F0Q4</accession>
<dbReference type="NCBIfam" id="NF002999">
    <property type="entry name" value="PRK03767.1"/>
    <property type="match status" value="1"/>
</dbReference>
<dbReference type="Pfam" id="PF03358">
    <property type="entry name" value="FMN_red"/>
    <property type="match status" value="1"/>
</dbReference>